<feature type="domain" description="Peptidase M13 N-terminal" evidence="2">
    <location>
        <begin position="88"/>
        <end position="447"/>
    </location>
</feature>
<dbReference type="InterPro" id="IPR024079">
    <property type="entry name" value="MetalloPept_cat_dom_sf"/>
</dbReference>
<dbReference type="InterPro" id="IPR000718">
    <property type="entry name" value="Peptidase_M13"/>
</dbReference>
<dbReference type="GO" id="GO:0005886">
    <property type="term" value="C:plasma membrane"/>
    <property type="evidence" value="ECO:0007669"/>
    <property type="project" value="TreeGrafter"/>
</dbReference>
<sequence length="576" mass="63714">MFGCAGITPGETDAGVGVTSGPSDQAAVSVSTAKRYAPLVAAVSCAITILVWLFVGPAPEVDAGNCGLSDCDRYAVMLNNSAAPAADPCEDFYEYVCARWSGSQDSVQHVLQAEVASEAFSLLLRLDVPATNQRASQKAAKLLQTCLAVTQISRSPVEPLIRFLRHIGLLWPLPSPVVVLDLVVEMSLYWGIPVWGAFRVDTFNQDIRQRPLFVFGEAREFIEWLERKHAMLQTVQYDLYLYSYLRLFGLPVDRMNDSIVAIKLADSLVEENLVPFLGGEVPDGLIHMGDLTGGSNLTDSLNRLAYWVKENYTEDDVLRVHNINLLSAILRLTTTTPADLLSLSFGWSVARKLGQYVSRELAMVQYFAFEAAEESLQQDCFDFVWSFMSISVGTPYVARRASTEFRQSVASLIRQLRDSLESSIRDSSVLTLHHQESASFRLHSMKTIRGSAVIHTHDDPQVYHFPLLSTSPLYDGGNNVLAVPVGATAFPLYSPKLVPAANFGGLARTLAAALVGALFWERHQWVRGAALSLYRRRLNCLVTMYNTYQGPARAQGKAANVCLHVYTTLSCRWQDR</sequence>
<evidence type="ECO:0000256" key="1">
    <source>
        <dbReference type="ARBA" id="ARBA00007357"/>
    </source>
</evidence>
<comment type="caution">
    <text evidence="3">The sequence shown here is derived from an EMBL/GenBank/DDBJ whole genome shotgun (WGS) entry which is preliminary data.</text>
</comment>
<dbReference type="GO" id="GO:0004222">
    <property type="term" value="F:metalloendopeptidase activity"/>
    <property type="evidence" value="ECO:0007669"/>
    <property type="project" value="InterPro"/>
</dbReference>
<reference evidence="3" key="2">
    <citation type="submission" date="2021-09" db="EMBL/GenBank/DDBJ databases">
        <authorList>
            <person name="Jia N."/>
            <person name="Wang J."/>
            <person name="Shi W."/>
            <person name="Du L."/>
            <person name="Sun Y."/>
            <person name="Zhan W."/>
            <person name="Jiang J."/>
            <person name="Wang Q."/>
            <person name="Zhang B."/>
            <person name="Ji P."/>
            <person name="Sakyi L.B."/>
            <person name="Cui X."/>
            <person name="Yuan T."/>
            <person name="Jiang B."/>
            <person name="Yang W."/>
            <person name="Lam T.T.-Y."/>
            <person name="Chang Q."/>
            <person name="Ding S."/>
            <person name="Wang X."/>
            <person name="Zhu J."/>
            <person name="Ruan X."/>
            <person name="Zhao L."/>
            <person name="Wei J."/>
            <person name="Que T."/>
            <person name="Du C."/>
            <person name="Cheng J."/>
            <person name="Dai P."/>
            <person name="Han X."/>
            <person name="Huang E."/>
            <person name="Gao Y."/>
            <person name="Liu J."/>
            <person name="Shao H."/>
            <person name="Ye R."/>
            <person name="Li L."/>
            <person name="Wei W."/>
            <person name="Wang X."/>
            <person name="Wang C."/>
            <person name="Huo Q."/>
            <person name="Li W."/>
            <person name="Guo W."/>
            <person name="Chen H."/>
            <person name="Chen S."/>
            <person name="Zhou L."/>
            <person name="Zhou L."/>
            <person name="Ni X."/>
            <person name="Tian J."/>
            <person name="Zhou Y."/>
            <person name="Sheng Y."/>
            <person name="Liu T."/>
            <person name="Pan Y."/>
            <person name="Xia L."/>
            <person name="Li J."/>
            <person name="Zhao F."/>
            <person name="Cao W."/>
        </authorList>
    </citation>
    <scope>NUCLEOTIDE SEQUENCE</scope>
    <source>
        <strain evidence="3">Rmic-2018</strain>
        <tissue evidence="3">Larvae</tissue>
    </source>
</reference>
<dbReference type="AlphaFoldDB" id="A0A9J6DBZ6"/>
<evidence type="ECO:0000313" key="4">
    <source>
        <dbReference type="Proteomes" id="UP000821866"/>
    </source>
</evidence>
<dbReference type="Gene3D" id="1.10.1380.10">
    <property type="entry name" value="Neutral endopeptidase , domain2"/>
    <property type="match status" value="1"/>
</dbReference>
<name>A0A9J6DBZ6_RHIMP</name>
<dbReference type="InterPro" id="IPR008753">
    <property type="entry name" value="Peptidase_M13_N"/>
</dbReference>
<dbReference type="PANTHER" id="PTHR11733">
    <property type="entry name" value="ZINC METALLOPROTEASE FAMILY M13 NEPRILYSIN-RELATED"/>
    <property type="match status" value="1"/>
</dbReference>
<reference evidence="3" key="1">
    <citation type="journal article" date="2020" name="Cell">
        <title>Large-Scale Comparative Analyses of Tick Genomes Elucidate Their Genetic Diversity and Vector Capacities.</title>
        <authorList>
            <consortium name="Tick Genome and Microbiome Consortium (TIGMIC)"/>
            <person name="Jia N."/>
            <person name="Wang J."/>
            <person name="Shi W."/>
            <person name="Du L."/>
            <person name="Sun Y."/>
            <person name="Zhan W."/>
            <person name="Jiang J.F."/>
            <person name="Wang Q."/>
            <person name="Zhang B."/>
            <person name="Ji P."/>
            <person name="Bell-Sakyi L."/>
            <person name="Cui X.M."/>
            <person name="Yuan T.T."/>
            <person name="Jiang B.G."/>
            <person name="Yang W.F."/>
            <person name="Lam T.T."/>
            <person name="Chang Q.C."/>
            <person name="Ding S.J."/>
            <person name="Wang X.J."/>
            <person name="Zhu J.G."/>
            <person name="Ruan X.D."/>
            <person name="Zhao L."/>
            <person name="Wei J.T."/>
            <person name="Ye R.Z."/>
            <person name="Que T.C."/>
            <person name="Du C.H."/>
            <person name="Zhou Y.H."/>
            <person name="Cheng J.X."/>
            <person name="Dai P.F."/>
            <person name="Guo W.B."/>
            <person name="Han X.H."/>
            <person name="Huang E.J."/>
            <person name="Li L.F."/>
            <person name="Wei W."/>
            <person name="Gao Y.C."/>
            <person name="Liu J.Z."/>
            <person name="Shao H.Z."/>
            <person name="Wang X."/>
            <person name="Wang C.C."/>
            <person name="Yang T.C."/>
            <person name="Huo Q.B."/>
            <person name="Li W."/>
            <person name="Chen H.Y."/>
            <person name="Chen S.E."/>
            <person name="Zhou L.G."/>
            <person name="Ni X.B."/>
            <person name="Tian J.H."/>
            <person name="Sheng Y."/>
            <person name="Liu T."/>
            <person name="Pan Y.S."/>
            <person name="Xia L.Y."/>
            <person name="Li J."/>
            <person name="Zhao F."/>
            <person name="Cao W.C."/>
        </authorList>
    </citation>
    <scope>NUCLEOTIDE SEQUENCE</scope>
    <source>
        <strain evidence="3">Rmic-2018</strain>
    </source>
</reference>
<dbReference type="GO" id="GO:0016485">
    <property type="term" value="P:protein processing"/>
    <property type="evidence" value="ECO:0007669"/>
    <property type="project" value="TreeGrafter"/>
</dbReference>
<organism evidence="3 4">
    <name type="scientific">Rhipicephalus microplus</name>
    <name type="common">Cattle tick</name>
    <name type="synonym">Boophilus microplus</name>
    <dbReference type="NCBI Taxonomy" id="6941"/>
    <lineage>
        <taxon>Eukaryota</taxon>
        <taxon>Metazoa</taxon>
        <taxon>Ecdysozoa</taxon>
        <taxon>Arthropoda</taxon>
        <taxon>Chelicerata</taxon>
        <taxon>Arachnida</taxon>
        <taxon>Acari</taxon>
        <taxon>Parasitiformes</taxon>
        <taxon>Ixodida</taxon>
        <taxon>Ixodoidea</taxon>
        <taxon>Ixodidae</taxon>
        <taxon>Rhipicephalinae</taxon>
        <taxon>Rhipicephalus</taxon>
        <taxon>Boophilus</taxon>
    </lineage>
</organism>
<protein>
    <recommendedName>
        <fullName evidence="2">Peptidase M13 N-terminal domain-containing protein</fullName>
    </recommendedName>
</protein>
<dbReference type="Pfam" id="PF05649">
    <property type="entry name" value="Peptidase_M13_N"/>
    <property type="match status" value="1"/>
</dbReference>
<gene>
    <name evidence="3" type="ORF">HPB51_020306</name>
</gene>
<dbReference type="EMBL" id="JABSTU010000010">
    <property type="protein sequence ID" value="KAH8019607.1"/>
    <property type="molecule type" value="Genomic_DNA"/>
</dbReference>
<dbReference type="InterPro" id="IPR042089">
    <property type="entry name" value="Peptidase_M13_dom_2"/>
</dbReference>
<dbReference type="Gene3D" id="3.40.390.10">
    <property type="entry name" value="Collagenase (Catalytic Domain)"/>
    <property type="match status" value="2"/>
</dbReference>
<dbReference type="PANTHER" id="PTHR11733:SF241">
    <property type="entry name" value="GH26575P-RELATED"/>
    <property type="match status" value="1"/>
</dbReference>
<dbReference type="SUPFAM" id="SSF55486">
    <property type="entry name" value="Metalloproteases ('zincins'), catalytic domain"/>
    <property type="match status" value="1"/>
</dbReference>
<proteinExistence type="inferred from homology"/>
<dbReference type="VEuPathDB" id="VectorBase:LOC119168406"/>
<evidence type="ECO:0000313" key="3">
    <source>
        <dbReference type="EMBL" id="KAH8019607.1"/>
    </source>
</evidence>
<dbReference type="Proteomes" id="UP000821866">
    <property type="component" value="Chromosome 8"/>
</dbReference>
<keyword evidence="4" id="KW-1185">Reference proteome</keyword>
<comment type="similarity">
    <text evidence="1">Belongs to the peptidase M13 family.</text>
</comment>
<accession>A0A9J6DBZ6</accession>
<evidence type="ECO:0000259" key="2">
    <source>
        <dbReference type="Pfam" id="PF05649"/>
    </source>
</evidence>
<dbReference type="PROSITE" id="PS51885">
    <property type="entry name" value="NEPRILYSIN"/>
    <property type="match status" value="1"/>
</dbReference>